<comment type="caution">
    <text evidence="3">The sequence shown here is derived from an EMBL/GenBank/DDBJ whole genome shotgun (WGS) entry which is preliminary data.</text>
</comment>
<dbReference type="EMBL" id="MU155150">
    <property type="protein sequence ID" value="KAF9483814.1"/>
    <property type="molecule type" value="Genomic_DNA"/>
</dbReference>
<proteinExistence type="predicted"/>
<sequence length="776" mass="86350">MEAIRQAICRLESIPATLRKGRGVEDAIIQLSSTVKLLELPVASANTFTRLAENLRGRLQPLYRISLPLTLNFAVAVLQFIHCSKLVSTISGRNSPNPWENLLISLFSGLLVGFYLCIIFRTLPHSKDLMDESSNKKYCENIAYALYPAICPLYFVSQSGSSLSFHGELLSMAYQTLTATVSSHPRNTATLREHYIDRKTLGVTILRTKDFLALESLLDLFGSLIPSSKGGKAKRSKFVEDVFDTSIFKNAGTRIHKLLEDISCSDWSVSSERIISVLAESDVSFPQPFEASALMLNDSSMNSFSPFYIDQNQFVINIDKDGSIETLAVPYSITKNIVVSTSTTAELVEVVVQLTQSPTLGNQPLFLPSSEGPTISWDVKKLSLINFDKALKSRHLNIEKSNSTKLSKVKPIELGFHSNYQDSLILSKKRLEQLSQSWAFPVSSQDARGVEIIETSPLMPQTAEVITSEQRALVSRTTEPPTSAALNPNGGNLPHSRMDFPRIPITSYPTTPRPHYEDTLQWISDDEDADVQFLPQKYKKRQLIESDNDTSEVDEDKSKKIITPNITPEFLSKQQSFSSVTIPAKILSEKVSIKTTKSLTSDVNVTSDSINMDVTEDSPQRSKHELQEASSPLSARPYKRAKYGRKECKISPSSLSSSRIDFEEIPKLNNKMKVELKSPMKPKASRMNQKVKPQIKPRAASAKKRAVKIQQVNSNKETVPAKKSAQQEGDDLAIASLPIEDEENRHGMASRRSVRASTLRARGKGPQAMNDTLTKF</sequence>
<dbReference type="Proteomes" id="UP000807469">
    <property type="component" value="Unassembled WGS sequence"/>
</dbReference>
<feature type="region of interest" description="Disordered" evidence="1">
    <location>
        <begin position="476"/>
        <end position="500"/>
    </location>
</feature>
<evidence type="ECO:0000313" key="4">
    <source>
        <dbReference type="Proteomes" id="UP000807469"/>
    </source>
</evidence>
<dbReference type="OrthoDB" id="3270368at2759"/>
<dbReference type="AlphaFoldDB" id="A0A9P5Z9X8"/>
<name>A0A9P5Z9X8_9AGAR</name>
<feature type="transmembrane region" description="Helical" evidence="2">
    <location>
        <begin position="62"/>
        <end position="82"/>
    </location>
</feature>
<keyword evidence="4" id="KW-1185">Reference proteome</keyword>
<feature type="region of interest" description="Disordered" evidence="1">
    <location>
        <begin position="680"/>
        <end position="776"/>
    </location>
</feature>
<feature type="transmembrane region" description="Helical" evidence="2">
    <location>
        <begin position="141"/>
        <end position="157"/>
    </location>
</feature>
<keyword evidence="2" id="KW-0812">Transmembrane</keyword>
<reference evidence="3" key="1">
    <citation type="submission" date="2020-11" db="EMBL/GenBank/DDBJ databases">
        <authorList>
            <consortium name="DOE Joint Genome Institute"/>
            <person name="Ahrendt S."/>
            <person name="Riley R."/>
            <person name="Andreopoulos W."/>
            <person name="Labutti K."/>
            <person name="Pangilinan J."/>
            <person name="Ruiz-Duenas F.J."/>
            <person name="Barrasa J.M."/>
            <person name="Sanchez-Garcia M."/>
            <person name="Camarero S."/>
            <person name="Miyauchi S."/>
            <person name="Serrano A."/>
            <person name="Linde D."/>
            <person name="Babiker R."/>
            <person name="Drula E."/>
            <person name="Ayuso-Fernandez I."/>
            <person name="Pacheco R."/>
            <person name="Padilla G."/>
            <person name="Ferreira P."/>
            <person name="Barriuso J."/>
            <person name="Kellner H."/>
            <person name="Castanera R."/>
            <person name="Alfaro M."/>
            <person name="Ramirez L."/>
            <person name="Pisabarro A.G."/>
            <person name="Kuo A."/>
            <person name="Tritt A."/>
            <person name="Lipzen A."/>
            <person name="He G."/>
            <person name="Yan M."/>
            <person name="Ng V."/>
            <person name="Cullen D."/>
            <person name="Martin F."/>
            <person name="Rosso M.-N."/>
            <person name="Henrissat B."/>
            <person name="Hibbett D."/>
            <person name="Martinez A.T."/>
            <person name="Grigoriev I.V."/>
        </authorList>
    </citation>
    <scope>NUCLEOTIDE SEQUENCE</scope>
    <source>
        <strain evidence="3">CIRM-BRFM 674</strain>
    </source>
</reference>
<feature type="region of interest" description="Disordered" evidence="1">
    <location>
        <begin position="610"/>
        <end position="634"/>
    </location>
</feature>
<feature type="compositionally biased region" description="Polar residues" evidence="1">
    <location>
        <begin position="476"/>
        <end position="490"/>
    </location>
</feature>
<organism evidence="3 4">
    <name type="scientific">Pholiota conissans</name>
    <dbReference type="NCBI Taxonomy" id="109636"/>
    <lineage>
        <taxon>Eukaryota</taxon>
        <taxon>Fungi</taxon>
        <taxon>Dikarya</taxon>
        <taxon>Basidiomycota</taxon>
        <taxon>Agaricomycotina</taxon>
        <taxon>Agaricomycetes</taxon>
        <taxon>Agaricomycetidae</taxon>
        <taxon>Agaricales</taxon>
        <taxon>Agaricineae</taxon>
        <taxon>Strophariaceae</taxon>
        <taxon>Pholiota</taxon>
    </lineage>
</organism>
<evidence type="ECO:0000313" key="3">
    <source>
        <dbReference type="EMBL" id="KAF9483814.1"/>
    </source>
</evidence>
<evidence type="ECO:0000256" key="1">
    <source>
        <dbReference type="SAM" id="MobiDB-lite"/>
    </source>
</evidence>
<keyword evidence="2" id="KW-1133">Transmembrane helix</keyword>
<accession>A0A9P5Z9X8</accession>
<feature type="compositionally biased region" description="Basic and acidic residues" evidence="1">
    <location>
        <begin position="618"/>
        <end position="627"/>
    </location>
</feature>
<evidence type="ECO:0000256" key="2">
    <source>
        <dbReference type="SAM" id="Phobius"/>
    </source>
</evidence>
<keyword evidence="2" id="KW-0472">Membrane</keyword>
<feature type="transmembrane region" description="Helical" evidence="2">
    <location>
        <begin position="102"/>
        <end position="120"/>
    </location>
</feature>
<protein>
    <submittedName>
        <fullName evidence="3">Uncharacterized protein</fullName>
    </submittedName>
</protein>
<gene>
    <name evidence="3" type="ORF">BDN70DRAFT_265506</name>
</gene>